<dbReference type="GO" id="GO:0006260">
    <property type="term" value="P:DNA replication"/>
    <property type="evidence" value="ECO:0007669"/>
    <property type="project" value="InterPro"/>
</dbReference>
<dbReference type="Gene3D" id="3.40.50.300">
    <property type="entry name" value="P-loop containing nucleotide triphosphate hydrolases"/>
    <property type="match status" value="1"/>
</dbReference>
<dbReference type="Pfam" id="PF03796">
    <property type="entry name" value="DnaB_C"/>
    <property type="match status" value="1"/>
</dbReference>
<feature type="domain" description="SF4 helicase" evidence="1">
    <location>
        <begin position="147"/>
        <end position="407"/>
    </location>
</feature>
<proteinExistence type="predicted"/>
<dbReference type="EMBL" id="LR796651">
    <property type="protein sequence ID" value="CAB4157357.1"/>
    <property type="molecule type" value="Genomic_DNA"/>
</dbReference>
<dbReference type="InterPro" id="IPR027417">
    <property type="entry name" value="P-loop_NTPase"/>
</dbReference>
<dbReference type="GO" id="GO:0005524">
    <property type="term" value="F:ATP binding"/>
    <property type="evidence" value="ECO:0007669"/>
    <property type="project" value="InterPro"/>
</dbReference>
<name>A0A6J5NEY1_9CAUD</name>
<keyword evidence="2" id="KW-0378">Hydrolase</keyword>
<dbReference type="PANTHER" id="PTHR30153:SF2">
    <property type="entry name" value="REPLICATIVE DNA HELICASE"/>
    <property type="match status" value="1"/>
</dbReference>
<dbReference type="GO" id="GO:0003678">
    <property type="term" value="F:DNA helicase activity"/>
    <property type="evidence" value="ECO:0007669"/>
    <property type="project" value="InterPro"/>
</dbReference>
<organism evidence="2">
    <name type="scientific">uncultured Caudovirales phage</name>
    <dbReference type="NCBI Taxonomy" id="2100421"/>
    <lineage>
        <taxon>Viruses</taxon>
        <taxon>Duplodnaviria</taxon>
        <taxon>Heunggongvirae</taxon>
        <taxon>Uroviricota</taxon>
        <taxon>Caudoviricetes</taxon>
        <taxon>Peduoviridae</taxon>
        <taxon>Maltschvirus</taxon>
        <taxon>Maltschvirus maltsch</taxon>
    </lineage>
</organism>
<evidence type="ECO:0000313" key="2">
    <source>
        <dbReference type="EMBL" id="CAB4157357.1"/>
    </source>
</evidence>
<accession>A0A6J5NEY1</accession>
<gene>
    <name evidence="2" type="ORF">UFOVP694_18</name>
</gene>
<protein>
    <submittedName>
        <fullName evidence="2">DnaB Replicative DNA helicase</fullName>
    </submittedName>
</protein>
<dbReference type="SUPFAM" id="SSF52540">
    <property type="entry name" value="P-loop containing nucleoside triphosphate hydrolases"/>
    <property type="match status" value="1"/>
</dbReference>
<evidence type="ECO:0000259" key="1">
    <source>
        <dbReference type="PROSITE" id="PS51199"/>
    </source>
</evidence>
<keyword evidence="2" id="KW-0347">Helicase</keyword>
<dbReference type="InterPro" id="IPR007694">
    <property type="entry name" value="DNA_helicase_DnaB-like_C"/>
</dbReference>
<reference evidence="2" key="1">
    <citation type="submission" date="2020-04" db="EMBL/GenBank/DDBJ databases">
        <authorList>
            <person name="Chiriac C."/>
            <person name="Salcher M."/>
            <person name="Ghai R."/>
            <person name="Kavagutti S V."/>
        </authorList>
    </citation>
    <scope>NUCLEOTIDE SEQUENCE</scope>
</reference>
<sequence length="408" mass="45795">MNNTEAKLITAVLTDKQVHVLLQANVDNLLRTHNDVWNFIRNYSETNGTVPPVSLVVDKFRDFVPAEGIGATKHHLDELQVEYLNDSLKDIIRSAASEVQQGEGSKALEELITKTSELKKNTSAIRDIDATDIDSAIAYFEHVKRQQELGHIGIKTGLPGFDNYLPSGIMPGQLGVFLAYPGIGKSWLALYFAVQAWKQGKTPLIISLEMSETEVRNRAFTIMGEGLWSHRKLSNGEVELDMLKKWHESKLQGRPHFHIISNDQGGEVTPSVIRGKIDQYKPDFVIVDYLQLMSPNQKADSETVRMKNLSRELKLMAISEEVPIMAISSATPDDVKDLSTVPTLGQTAWSRQIAYDADWVLALGRGTNSDIIECAFRKNRNGFMGDFLVQADFDKGYYKYKDFEDKNG</sequence>
<dbReference type="PANTHER" id="PTHR30153">
    <property type="entry name" value="REPLICATIVE DNA HELICASE DNAB"/>
    <property type="match status" value="1"/>
</dbReference>
<dbReference type="PROSITE" id="PS51199">
    <property type="entry name" value="SF4_HELICASE"/>
    <property type="match status" value="1"/>
</dbReference>
<keyword evidence="2" id="KW-0547">Nucleotide-binding</keyword>
<keyword evidence="2" id="KW-0067">ATP-binding</keyword>